<keyword evidence="2 11" id="KW-0547">Nucleotide-binding</keyword>
<dbReference type="OrthoDB" id="203178at2157"/>
<dbReference type="EMBL" id="LWMU01000086">
    <property type="protein sequence ID" value="KZX11573.1"/>
    <property type="molecule type" value="Genomic_DNA"/>
</dbReference>
<evidence type="ECO:0000256" key="6">
    <source>
        <dbReference type="ARBA" id="ARBA00023125"/>
    </source>
</evidence>
<evidence type="ECO:0000313" key="13">
    <source>
        <dbReference type="EMBL" id="KZX11573.1"/>
    </source>
</evidence>
<evidence type="ECO:0000256" key="3">
    <source>
        <dbReference type="ARBA" id="ARBA00022801"/>
    </source>
</evidence>
<accession>A0A166A4X8</accession>
<keyword evidence="7" id="KW-0413">Isomerase</keyword>
<comment type="catalytic activity">
    <reaction evidence="8">
        <text>Couples ATP hydrolysis with the unwinding of duplex DNA by translocating in the 3'-5' direction.</text>
        <dbReference type="EC" id="5.6.2.4"/>
    </reaction>
</comment>
<dbReference type="Proteomes" id="UP000077428">
    <property type="component" value="Unassembled WGS sequence"/>
</dbReference>
<name>A0A166A4X8_METOA</name>
<evidence type="ECO:0000256" key="8">
    <source>
        <dbReference type="ARBA" id="ARBA00034617"/>
    </source>
</evidence>
<feature type="domain" description="UvrD-like helicase ATP-binding" evidence="12">
    <location>
        <begin position="289"/>
        <end position="796"/>
    </location>
</feature>
<dbReference type="GO" id="GO:0003677">
    <property type="term" value="F:DNA binding"/>
    <property type="evidence" value="ECO:0007669"/>
    <property type="project" value="InterPro"/>
</dbReference>
<dbReference type="GO" id="GO:0016887">
    <property type="term" value="F:ATP hydrolysis activity"/>
    <property type="evidence" value="ECO:0007669"/>
    <property type="project" value="RHEA"/>
</dbReference>
<dbReference type="Pfam" id="PF00580">
    <property type="entry name" value="UvrD-helicase"/>
    <property type="match status" value="1"/>
</dbReference>
<evidence type="ECO:0000256" key="10">
    <source>
        <dbReference type="ARBA" id="ARBA00048988"/>
    </source>
</evidence>
<dbReference type="PATRIC" id="fig|66851.6.peg.1607"/>
<gene>
    <name evidence="13" type="primary">helD</name>
    <name evidence="13" type="ORF">MBORA_14810</name>
</gene>
<keyword evidence="3 11" id="KW-0378">Hydrolase</keyword>
<dbReference type="InterPro" id="IPR014016">
    <property type="entry name" value="UvrD-like_ATP-bd"/>
</dbReference>
<dbReference type="SUPFAM" id="SSF52540">
    <property type="entry name" value="P-loop containing nucleoside triphosphate hydrolases"/>
    <property type="match status" value="1"/>
</dbReference>
<evidence type="ECO:0000259" key="12">
    <source>
        <dbReference type="PROSITE" id="PS51198"/>
    </source>
</evidence>
<dbReference type="InterPro" id="IPR027417">
    <property type="entry name" value="P-loop_NTPase"/>
</dbReference>
<dbReference type="InterPro" id="IPR013986">
    <property type="entry name" value="DExx_box_DNA_helicase_dom_sf"/>
</dbReference>
<dbReference type="PROSITE" id="PS51198">
    <property type="entry name" value="UVRD_HELICASE_ATP_BIND"/>
    <property type="match status" value="1"/>
</dbReference>
<dbReference type="GO" id="GO:0005524">
    <property type="term" value="F:ATP binding"/>
    <property type="evidence" value="ECO:0007669"/>
    <property type="project" value="UniProtKB-UniRule"/>
</dbReference>
<evidence type="ECO:0000256" key="4">
    <source>
        <dbReference type="ARBA" id="ARBA00022806"/>
    </source>
</evidence>
<proteinExistence type="inferred from homology"/>
<dbReference type="PANTHER" id="PTHR11070">
    <property type="entry name" value="UVRD / RECB / PCRA DNA HELICASE FAMILY MEMBER"/>
    <property type="match status" value="1"/>
</dbReference>
<dbReference type="GO" id="GO:0043138">
    <property type="term" value="F:3'-5' DNA helicase activity"/>
    <property type="evidence" value="ECO:0007669"/>
    <property type="project" value="UniProtKB-EC"/>
</dbReference>
<keyword evidence="4 11" id="KW-0347">Helicase</keyword>
<dbReference type="InterPro" id="IPR014017">
    <property type="entry name" value="DNA_helicase_UvrD-like_C"/>
</dbReference>
<dbReference type="Pfam" id="PF13361">
    <property type="entry name" value="UvrD_C"/>
    <property type="match status" value="1"/>
</dbReference>
<evidence type="ECO:0000256" key="2">
    <source>
        <dbReference type="ARBA" id="ARBA00022741"/>
    </source>
</evidence>
<comment type="catalytic activity">
    <reaction evidence="10">
        <text>ATP + H2O = ADP + phosphate + H(+)</text>
        <dbReference type="Rhea" id="RHEA:13065"/>
        <dbReference type="ChEBI" id="CHEBI:15377"/>
        <dbReference type="ChEBI" id="CHEBI:15378"/>
        <dbReference type="ChEBI" id="CHEBI:30616"/>
        <dbReference type="ChEBI" id="CHEBI:43474"/>
        <dbReference type="ChEBI" id="CHEBI:456216"/>
        <dbReference type="EC" id="5.6.2.4"/>
    </reaction>
</comment>
<keyword evidence="14" id="KW-1185">Reference proteome</keyword>
<dbReference type="GO" id="GO:0005829">
    <property type="term" value="C:cytosol"/>
    <property type="evidence" value="ECO:0007669"/>
    <property type="project" value="TreeGrafter"/>
</dbReference>
<comment type="caution">
    <text evidence="13">The sequence shown here is derived from an EMBL/GenBank/DDBJ whole genome shotgun (WGS) entry which is preliminary data.</text>
</comment>
<sequence>MVRNYKDEEKFKFKLEYTIGAFDFYNELNFDDLINQFNSEIICNEKPLVERRFKKALRTYNGYIKGTDKLKLRSEFNTDYYYFYNELNFDDLINQFNSEIICNEKPLVERRFKKALRTYNGYIKDTDKLKLRSEFNTDYYYFYNELNFDDLINQFNSEIICNEKPLVERRFKKALRTYNGYIKGTDKLKLRSKFNTDYYDFYDELNFDKIIDETNDKLSEKQKVEILNDFKDKLDLPRGYISYSEKIKIITNFPDYIFDMDELIENYNKFYIEEQMELNKEFFENIADRTLDNDQIVAVLTDDDNTQIVAGAGTGKTLTIQAKVKFLIEKQNISPHDILCITFSNTARNDLERKIKKTIGNKPVNIKTFHSIGYSILGINGEERKVPEKELINLIDDYFKSSVIENPVLAKDVIEFFAYYFNIIHINQVDLRLQTIRSKLNELDEYDEYLKEYLQVEHVGEKKEYMESVPELIAANYFFIHNISYEIPKNMFLKYKNYDTYINSYYKYLFANQCSEIPDNIKQEFINDFDEHFGCKEFNYYPNFYLPEHDIYLDLISLNDEKDEYEIDNNLFKSNLIKIHYRDEDIESLLNDLNKNLTNFDVKINNVDYNKLFDLLIIDSKLPEYAIFIKTLERFINLFKGNALNIDYDGNDISKYRFNEYRNLNNKNYSGAFKKRIGFFLDIIEKVYEIYLQRLNKENLLDFNDMINDAVIKLRKGAYIHNYKYIFVDEYQDTSHTRYNLLKEMQNRTGAKVIVVGDDWQSIYGFTGCDINLFSEFDKYFDHPKMVKIQITHRNSQDLVDVVGKFILKNKNQIPKKLKSDNVVKKKPIKLVEYISRSEEILGIIEILDEISKKDPNAEVLILGRNNKDINEILCKNLITTNDYMKINYFKKPNLKIEYKTVHKSKGLDADYVIVLNLNNKLNGFPNKMENDPILDFVNNKKDEDIDYAEERRLFYVALTRTKNNVYVFHKSINYSQFIDELKDENKVDKLNFKFSNEELMEINNLLGKKFEVIETDNVCPNCGVGKVNLILNNEKGTSYFRCSNFCGWDGGPHHNESRWYDSRQIAYVKYAKVCDECGGMLVVKENGIDGSNFLGCNFHKERDCCNSIDLPSDFDLS</sequence>
<evidence type="ECO:0000256" key="9">
    <source>
        <dbReference type="ARBA" id="ARBA00034808"/>
    </source>
</evidence>
<keyword evidence="5 11" id="KW-0067">ATP-binding</keyword>
<evidence type="ECO:0000256" key="7">
    <source>
        <dbReference type="ARBA" id="ARBA00023235"/>
    </source>
</evidence>
<dbReference type="EC" id="5.6.2.4" evidence="9"/>
<dbReference type="RefSeq" id="WP_063720469.1">
    <property type="nucleotide sequence ID" value="NZ_LT985109.1"/>
</dbReference>
<dbReference type="Gene3D" id="1.10.10.160">
    <property type="match status" value="1"/>
</dbReference>
<evidence type="ECO:0000256" key="11">
    <source>
        <dbReference type="PROSITE-ProRule" id="PRU00560"/>
    </source>
</evidence>
<evidence type="ECO:0000256" key="1">
    <source>
        <dbReference type="ARBA" id="ARBA00009922"/>
    </source>
</evidence>
<comment type="similarity">
    <text evidence="1">Belongs to the helicase family. UvrD subfamily.</text>
</comment>
<feature type="binding site" evidence="11">
    <location>
        <begin position="310"/>
        <end position="317"/>
    </location>
    <ligand>
        <name>ATP</name>
        <dbReference type="ChEBI" id="CHEBI:30616"/>
    </ligand>
</feature>
<reference evidence="14" key="1">
    <citation type="journal article" date="2016" name="Genome Announc.">
        <title>Draft Genome Sequences of Methanobrevibacter curvatus DSM11111, Methanobrevibacter cuticularis DSM11139, Methanobrevibacter filiformis DSM11501, and Methanobrevibacter oralis DSM7256.</title>
        <authorList>
            <person name="Poehlein A."/>
            <person name="Seedorf H."/>
        </authorList>
    </citation>
    <scope>NUCLEOTIDE SEQUENCE [LARGE SCALE GENOMIC DNA]</scope>
    <source>
        <strain evidence="14">DSM 7256 / JCM 30027 / ZR</strain>
    </source>
</reference>
<dbReference type="PANTHER" id="PTHR11070:SF2">
    <property type="entry name" value="ATP-DEPENDENT DNA HELICASE SRS2"/>
    <property type="match status" value="1"/>
</dbReference>
<evidence type="ECO:0000256" key="5">
    <source>
        <dbReference type="ARBA" id="ARBA00022840"/>
    </source>
</evidence>
<dbReference type="InterPro" id="IPR000212">
    <property type="entry name" value="DNA_helicase_UvrD/REP"/>
</dbReference>
<keyword evidence="6" id="KW-0238">DNA-binding</keyword>
<dbReference type="GO" id="GO:0000725">
    <property type="term" value="P:recombinational repair"/>
    <property type="evidence" value="ECO:0007669"/>
    <property type="project" value="TreeGrafter"/>
</dbReference>
<dbReference type="Gene3D" id="3.40.50.300">
    <property type="entry name" value="P-loop containing nucleotide triphosphate hydrolases"/>
    <property type="match status" value="3"/>
</dbReference>
<organism evidence="13 14">
    <name type="scientific">Methanobrevibacter oralis</name>
    <dbReference type="NCBI Taxonomy" id="66851"/>
    <lineage>
        <taxon>Archaea</taxon>
        <taxon>Methanobacteriati</taxon>
        <taxon>Methanobacteriota</taxon>
        <taxon>Methanomada group</taxon>
        <taxon>Methanobacteria</taxon>
        <taxon>Methanobacteriales</taxon>
        <taxon>Methanobacteriaceae</taxon>
        <taxon>Methanobrevibacter</taxon>
    </lineage>
</organism>
<dbReference type="AlphaFoldDB" id="A0A166A4X8"/>
<dbReference type="STRING" id="66851.MBORA_14810"/>
<protein>
    <recommendedName>
        <fullName evidence="9">DNA 3'-5' helicase</fullName>
        <ecNumber evidence="9">5.6.2.4</ecNumber>
    </recommendedName>
</protein>
<evidence type="ECO:0000313" key="14">
    <source>
        <dbReference type="Proteomes" id="UP000077428"/>
    </source>
</evidence>